<dbReference type="GO" id="GO:0006301">
    <property type="term" value="P:DNA damage tolerance"/>
    <property type="evidence" value="ECO:0007669"/>
    <property type="project" value="InterPro"/>
</dbReference>
<dbReference type="InParanoid" id="D7G7R3"/>
<feature type="domain" description="FHA" evidence="6">
    <location>
        <begin position="30"/>
        <end position="88"/>
    </location>
</feature>
<dbReference type="EMBL" id="FN649086">
    <property type="protein sequence ID" value="CBJ27794.1"/>
    <property type="molecule type" value="Genomic_DNA"/>
</dbReference>
<feature type="domain" description="RING-type" evidence="7">
    <location>
        <begin position="228"/>
        <end position="266"/>
    </location>
</feature>
<keyword evidence="9" id="KW-1185">Reference proteome</keyword>
<dbReference type="PROSITE" id="PS50006">
    <property type="entry name" value="FHA_DOMAIN"/>
    <property type="match status" value="1"/>
</dbReference>
<dbReference type="SUPFAM" id="SSF57850">
    <property type="entry name" value="RING/U-box"/>
    <property type="match status" value="1"/>
</dbReference>
<keyword evidence="3" id="KW-0862">Zinc</keyword>
<evidence type="ECO:0000256" key="1">
    <source>
        <dbReference type="ARBA" id="ARBA00022723"/>
    </source>
</evidence>
<dbReference type="InterPro" id="IPR001841">
    <property type="entry name" value="Znf_RING"/>
</dbReference>
<evidence type="ECO:0000256" key="2">
    <source>
        <dbReference type="ARBA" id="ARBA00022771"/>
    </source>
</evidence>
<evidence type="ECO:0000313" key="9">
    <source>
        <dbReference type="Proteomes" id="UP000002630"/>
    </source>
</evidence>
<dbReference type="GO" id="GO:0097505">
    <property type="term" value="C:Rad6-Rad18 complex"/>
    <property type="evidence" value="ECO:0007669"/>
    <property type="project" value="TreeGrafter"/>
</dbReference>
<dbReference type="OMA" id="GHEFREC"/>
<feature type="region of interest" description="Disordered" evidence="5">
    <location>
        <begin position="126"/>
        <end position="155"/>
    </location>
</feature>
<dbReference type="Gene3D" id="2.60.200.20">
    <property type="match status" value="1"/>
</dbReference>
<feature type="compositionally biased region" description="Low complexity" evidence="5">
    <location>
        <begin position="342"/>
        <end position="353"/>
    </location>
</feature>
<sequence>MASPGAKLVLVASTEDYNVPEIIQLSRESTVLGRSSKTCDVTLDAAPTKTISRKHAEIFCGKGKRGPKTYTLRDLGSTNGVFVNEFKVQEQRLRHGDVVQFGGAADIPVGTRFGGTGSRIRYRFEHKLAGSPNTNSKRRRGSNPDAPATNRPKIVRADTLDAADTLRAISNGSSVTRGIGPDKARAGGGGDTAGGGSVRGTGGAGGVVDGGGGETPSMVMEVLRDAMCGLCSELLLDAAVLPCSHSFCRLCWAEHVEEKGTTCPVCLRKMHSSERTPRRCSNLDLLITSIIHKLAGPEERARWTARQEEAQKRAAVAARKARQQGSNNGPAAPGTRKAGQVPSSAAESKPSPARGVRSTGSKSNNNGVFPPERSSRGDGNQGGGSTKRLAPSGIAGGGANSSVAAAARCEGCDEEGHEFRECPHRSDSALEGSEEEEEEDEEEEEEEDQDEDDENSDDG</sequence>
<dbReference type="PANTHER" id="PTHR14134:SF2">
    <property type="entry name" value="E3 UBIQUITIN-PROTEIN LIGASE RAD18"/>
    <property type="match status" value="1"/>
</dbReference>
<dbReference type="AlphaFoldDB" id="D7G7R3"/>
<dbReference type="PANTHER" id="PTHR14134">
    <property type="entry name" value="E3 UBIQUITIN-PROTEIN LIGASE RAD18"/>
    <property type="match status" value="1"/>
</dbReference>
<evidence type="ECO:0008006" key="10">
    <source>
        <dbReference type="Google" id="ProtNLM"/>
    </source>
</evidence>
<dbReference type="SMART" id="SM00240">
    <property type="entry name" value="FHA"/>
    <property type="match status" value="1"/>
</dbReference>
<dbReference type="GO" id="GO:0008270">
    <property type="term" value="F:zinc ion binding"/>
    <property type="evidence" value="ECO:0007669"/>
    <property type="project" value="UniProtKB-KW"/>
</dbReference>
<dbReference type="InterPro" id="IPR018957">
    <property type="entry name" value="Znf_C3HC4_RING-type"/>
</dbReference>
<dbReference type="SUPFAM" id="SSF49879">
    <property type="entry name" value="SMAD/FHA domain"/>
    <property type="match status" value="1"/>
</dbReference>
<dbReference type="eggNOG" id="ENOG502SBTG">
    <property type="taxonomic scope" value="Eukaryota"/>
</dbReference>
<dbReference type="STRING" id="2880.D7G7R3"/>
<dbReference type="SMART" id="SM00184">
    <property type="entry name" value="RING"/>
    <property type="match status" value="1"/>
</dbReference>
<dbReference type="PROSITE" id="PS50089">
    <property type="entry name" value="ZF_RING_2"/>
    <property type="match status" value="1"/>
</dbReference>
<feature type="compositionally biased region" description="Basic and acidic residues" evidence="5">
    <location>
        <begin position="302"/>
        <end position="312"/>
    </location>
</feature>
<dbReference type="InterPro" id="IPR000253">
    <property type="entry name" value="FHA_dom"/>
</dbReference>
<feature type="compositionally biased region" description="Gly residues" evidence="5">
    <location>
        <begin position="186"/>
        <end position="212"/>
    </location>
</feature>
<evidence type="ECO:0000256" key="3">
    <source>
        <dbReference type="ARBA" id="ARBA00022833"/>
    </source>
</evidence>
<proteinExistence type="predicted"/>
<feature type="compositionally biased region" description="Polar residues" evidence="5">
    <location>
        <begin position="358"/>
        <end position="367"/>
    </location>
</feature>
<feature type="region of interest" description="Disordered" evidence="5">
    <location>
        <begin position="172"/>
        <end position="212"/>
    </location>
</feature>
<dbReference type="InterPro" id="IPR013083">
    <property type="entry name" value="Znf_RING/FYVE/PHD"/>
</dbReference>
<dbReference type="CDD" id="cd00060">
    <property type="entry name" value="FHA"/>
    <property type="match status" value="1"/>
</dbReference>
<dbReference type="OrthoDB" id="426657at2759"/>
<dbReference type="GO" id="GO:0003697">
    <property type="term" value="F:single-stranded DNA binding"/>
    <property type="evidence" value="ECO:0007669"/>
    <property type="project" value="InterPro"/>
</dbReference>
<feature type="compositionally biased region" description="Acidic residues" evidence="5">
    <location>
        <begin position="432"/>
        <end position="459"/>
    </location>
</feature>
<evidence type="ECO:0000256" key="5">
    <source>
        <dbReference type="SAM" id="MobiDB-lite"/>
    </source>
</evidence>
<reference evidence="8 9" key="1">
    <citation type="journal article" date="2010" name="Nature">
        <title>The Ectocarpus genome and the independent evolution of multicellularity in brown algae.</title>
        <authorList>
            <person name="Cock J.M."/>
            <person name="Sterck L."/>
            <person name="Rouze P."/>
            <person name="Scornet D."/>
            <person name="Allen A.E."/>
            <person name="Amoutzias G."/>
            <person name="Anthouard V."/>
            <person name="Artiguenave F."/>
            <person name="Aury J.M."/>
            <person name="Badger J.H."/>
            <person name="Beszteri B."/>
            <person name="Billiau K."/>
            <person name="Bonnet E."/>
            <person name="Bothwell J.H."/>
            <person name="Bowler C."/>
            <person name="Boyen C."/>
            <person name="Brownlee C."/>
            <person name="Carrano C.J."/>
            <person name="Charrier B."/>
            <person name="Cho G.Y."/>
            <person name="Coelho S.M."/>
            <person name="Collen J."/>
            <person name="Corre E."/>
            <person name="Da Silva C."/>
            <person name="Delage L."/>
            <person name="Delaroque N."/>
            <person name="Dittami S.M."/>
            <person name="Doulbeau S."/>
            <person name="Elias M."/>
            <person name="Farnham G."/>
            <person name="Gachon C.M."/>
            <person name="Gschloessl B."/>
            <person name="Heesch S."/>
            <person name="Jabbari K."/>
            <person name="Jubin C."/>
            <person name="Kawai H."/>
            <person name="Kimura K."/>
            <person name="Kloareg B."/>
            <person name="Kupper F.C."/>
            <person name="Lang D."/>
            <person name="Le Bail A."/>
            <person name="Leblanc C."/>
            <person name="Lerouge P."/>
            <person name="Lohr M."/>
            <person name="Lopez P.J."/>
            <person name="Martens C."/>
            <person name="Maumus F."/>
            <person name="Michel G."/>
            <person name="Miranda-Saavedra D."/>
            <person name="Morales J."/>
            <person name="Moreau H."/>
            <person name="Motomura T."/>
            <person name="Nagasato C."/>
            <person name="Napoli C.A."/>
            <person name="Nelson D.R."/>
            <person name="Nyvall-Collen P."/>
            <person name="Peters A.F."/>
            <person name="Pommier C."/>
            <person name="Potin P."/>
            <person name="Poulain J."/>
            <person name="Quesneville H."/>
            <person name="Read B."/>
            <person name="Rensing S.A."/>
            <person name="Ritter A."/>
            <person name="Rousvoal S."/>
            <person name="Samanta M."/>
            <person name="Samson G."/>
            <person name="Schroeder D.C."/>
            <person name="Segurens B."/>
            <person name="Strittmatter M."/>
            <person name="Tonon T."/>
            <person name="Tregear J.W."/>
            <person name="Valentin K."/>
            <person name="von Dassow P."/>
            <person name="Yamagishi T."/>
            <person name="Van de Peer Y."/>
            <person name="Wincker P."/>
        </authorList>
    </citation>
    <scope>NUCLEOTIDE SEQUENCE [LARGE SCALE GENOMIC DNA]</scope>
    <source>
        <strain evidence="9">Ec32 / CCAP1310/4</strain>
    </source>
</reference>
<dbReference type="EMBL" id="FN649741">
    <property type="protein sequence ID" value="CBJ27794.1"/>
    <property type="molecule type" value="Genomic_DNA"/>
</dbReference>
<dbReference type="InterPro" id="IPR039577">
    <property type="entry name" value="Rad18"/>
</dbReference>
<gene>
    <name evidence="8" type="ORF">Esi_0085_0026</name>
</gene>
<feature type="compositionally biased region" description="Basic and acidic residues" evidence="5">
    <location>
        <begin position="417"/>
        <end position="428"/>
    </location>
</feature>
<organism evidence="8 9">
    <name type="scientific">Ectocarpus siliculosus</name>
    <name type="common">Brown alga</name>
    <name type="synonym">Conferva siliculosa</name>
    <dbReference type="NCBI Taxonomy" id="2880"/>
    <lineage>
        <taxon>Eukaryota</taxon>
        <taxon>Sar</taxon>
        <taxon>Stramenopiles</taxon>
        <taxon>Ochrophyta</taxon>
        <taxon>PX clade</taxon>
        <taxon>Phaeophyceae</taxon>
        <taxon>Ectocarpales</taxon>
        <taxon>Ectocarpaceae</taxon>
        <taxon>Ectocarpus</taxon>
    </lineage>
</organism>
<dbReference type="Gene3D" id="3.30.40.10">
    <property type="entry name" value="Zinc/RING finger domain, C3HC4 (zinc finger)"/>
    <property type="match status" value="1"/>
</dbReference>
<dbReference type="CDD" id="cd16449">
    <property type="entry name" value="RING-HC"/>
    <property type="match status" value="1"/>
</dbReference>
<keyword evidence="2 4" id="KW-0863">Zinc-finger</keyword>
<evidence type="ECO:0000256" key="4">
    <source>
        <dbReference type="PROSITE-ProRule" id="PRU00175"/>
    </source>
</evidence>
<protein>
    <recommendedName>
        <fullName evidence="10">RING-type E3 ubiquitin transferase</fullName>
    </recommendedName>
</protein>
<keyword evidence="1" id="KW-0479">Metal-binding</keyword>
<evidence type="ECO:0000259" key="6">
    <source>
        <dbReference type="PROSITE" id="PS50006"/>
    </source>
</evidence>
<evidence type="ECO:0000259" key="7">
    <source>
        <dbReference type="PROSITE" id="PS50089"/>
    </source>
</evidence>
<evidence type="ECO:0000313" key="8">
    <source>
        <dbReference type="EMBL" id="CBJ27794.1"/>
    </source>
</evidence>
<dbReference type="Pfam" id="PF00498">
    <property type="entry name" value="FHA"/>
    <property type="match status" value="1"/>
</dbReference>
<dbReference type="GO" id="GO:0005634">
    <property type="term" value="C:nucleus"/>
    <property type="evidence" value="ECO:0007669"/>
    <property type="project" value="TreeGrafter"/>
</dbReference>
<feature type="region of interest" description="Disordered" evidence="5">
    <location>
        <begin position="302"/>
        <end position="459"/>
    </location>
</feature>
<dbReference type="GO" id="GO:0006513">
    <property type="term" value="P:protein monoubiquitination"/>
    <property type="evidence" value="ECO:0007669"/>
    <property type="project" value="InterPro"/>
</dbReference>
<dbReference type="Pfam" id="PF00097">
    <property type="entry name" value="zf-C3HC4"/>
    <property type="match status" value="1"/>
</dbReference>
<name>D7G7R3_ECTSI</name>
<dbReference type="InterPro" id="IPR008984">
    <property type="entry name" value="SMAD_FHA_dom_sf"/>
</dbReference>
<accession>D7G7R3</accession>
<dbReference type="Proteomes" id="UP000002630">
    <property type="component" value="Linkage Group LG16"/>
</dbReference>
<dbReference type="GO" id="GO:0061630">
    <property type="term" value="F:ubiquitin protein ligase activity"/>
    <property type="evidence" value="ECO:0007669"/>
    <property type="project" value="InterPro"/>
</dbReference>